<dbReference type="Proteomes" id="UP000289738">
    <property type="component" value="Chromosome A08"/>
</dbReference>
<evidence type="ECO:0000313" key="3">
    <source>
        <dbReference type="EMBL" id="RYR42052.1"/>
    </source>
</evidence>
<feature type="domain" description="Transposase MuDR plant" evidence="2">
    <location>
        <begin position="98"/>
        <end position="141"/>
    </location>
</feature>
<gene>
    <name evidence="3" type="ORF">Ahy_A08g038497</name>
</gene>
<sequence>MIIVESYKGSAIRDPMMDQYEVNPDDEDDADDEPTEIPDDGDEEEEMNYYGETQIALTQLAISRPYDQANHFTKLNLDAMISDWSFTQGRPEEDPNNEFKVGQQFRNKEEVMLAVKRYNIRKGAEYKIVESDQLRYNVQCIQFGPAGPGTRPSSCWQKSSIDRS</sequence>
<name>A0A445BTT3_ARAHY</name>
<dbReference type="AlphaFoldDB" id="A0A445BTT3"/>
<evidence type="ECO:0000313" key="4">
    <source>
        <dbReference type="Proteomes" id="UP000289738"/>
    </source>
</evidence>
<reference evidence="3 4" key="1">
    <citation type="submission" date="2019-01" db="EMBL/GenBank/DDBJ databases">
        <title>Sequencing of cultivated peanut Arachis hypogaea provides insights into genome evolution and oil improvement.</title>
        <authorList>
            <person name="Chen X."/>
        </authorList>
    </citation>
    <scope>NUCLEOTIDE SEQUENCE [LARGE SCALE GENOMIC DNA]</scope>
    <source>
        <strain evidence="4">cv. Fuhuasheng</strain>
        <tissue evidence="3">Leaves</tissue>
    </source>
</reference>
<dbReference type="Pfam" id="PF03108">
    <property type="entry name" value="DBD_Tnp_Mut"/>
    <property type="match status" value="1"/>
</dbReference>
<protein>
    <recommendedName>
        <fullName evidence="2">Transposase MuDR plant domain-containing protein</fullName>
    </recommendedName>
</protein>
<comment type="caution">
    <text evidence="3">The sequence shown here is derived from an EMBL/GenBank/DDBJ whole genome shotgun (WGS) entry which is preliminary data.</text>
</comment>
<feature type="region of interest" description="Disordered" evidence="1">
    <location>
        <begin position="1"/>
        <end position="44"/>
    </location>
</feature>
<keyword evidence="4" id="KW-1185">Reference proteome</keyword>
<proteinExistence type="predicted"/>
<organism evidence="3 4">
    <name type="scientific">Arachis hypogaea</name>
    <name type="common">Peanut</name>
    <dbReference type="NCBI Taxonomy" id="3818"/>
    <lineage>
        <taxon>Eukaryota</taxon>
        <taxon>Viridiplantae</taxon>
        <taxon>Streptophyta</taxon>
        <taxon>Embryophyta</taxon>
        <taxon>Tracheophyta</taxon>
        <taxon>Spermatophyta</taxon>
        <taxon>Magnoliopsida</taxon>
        <taxon>eudicotyledons</taxon>
        <taxon>Gunneridae</taxon>
        <taxon>Pentapetalae</taxon>
        <taxon>rosids</taxon>
        <taxon>fabids</taxon>
        <taxon>Fabales</taxon>
        <taxon>Fabaceae</taxon>
        <taxon>Papilionoideae</taxon>
        <taxon>50 kb inversion clade</taxon>
        <taxon>dalbergioids sensu lato</taxon>
        <taxon>Dalbergieae</taxon>
        <taxon>Pterocarpus clade</taxon>
        <taxon>Arachis</taxon>
    </lineage>
</organism>
<dbReference type="InterPro" id="IPR004332">
    <property type="entry name" value="Transposase_MuDR"/>
</dbReference>
<feature type="compositionally biased region" description="Acidic residues" evidence="1">
    <location>
        <begin position="23"/>
        <end position="44"/>
    </location>
</feature>
<accession>A0A445BTT3</accession>
<evidence type="ECO:0000256" key="1">
    <source>
        <dbReference type="SAM" id="MobiDB-lite"/>
    </source>
</evidence>
<dbReference type="EMBL" id="SDMP01000008">
    <property type="protein sequence ID" value="RYR42052.1"/>
    <property type="molecule type" value="Genomic_DNA"/>
</dbReference>
<evidence type="ECO:0000259" key="2">
    <source>
        <dbReference type="Pfam" id="PF03108"/>
    </source>
</evidence>